<comment type="subcellular location">
    <subcellularLocation>
        <location evidence="1">Membrane</location>
        <topology evidence="1">Multi-pass membrane protein</topology>
    </subcellularLocation>
</comment>
<evidence type="ECO:0000313" key="8">
    <source>
        <dbReference type="Proteomes" id="UP000016462"/>
    </source>
</evidence>
<feature type="transmembrane region" description="Helical" evidence="5">
    <location>
        <begin position="37"/>
        <end position="57"/>
    </location>
</feature>
<comment type="caution">
    <text evidence="7">The sequence shown here is derived from an EMBL/GenBank/DDBJ whole genome shotgun (WGS) entry which is preliminary data.</text>
</comment>
<feature type="transmembrane region" description="Helical" evidence="5">
    <location>
        <begin position="260"/>
        <end position="278"/>
    </location>
</feature>
<evidence type="ECO:0000256" key="5">
    <source>
        <dbReference type="SAM" id="Phobius"/>
    </source>
</evidence>
<dbReference type="GO" id="GO:0016020">
    <property type="term" value="C:membrane"/>
    <property type="evidence" value="ECO:0007669"/>
    <property type="project" value="UniProtKB-SubCell"/>
</dbReference>
<protein>
    <recommendedName>
        <fullName evidence="6">Integral membrane bound transporter domain-containing protein</fullName>
    </recommendedName>
</protein>
<proteinExistence type="predicted"/>
<name>U1MVA5_9MICO</name>
<evidence type="ECO:0000256" key="3">
    <source>
        <dbReference type="ARBA" id="ARBA00022989"/>
    </source>
</evidence>
<feature type="domain" description="Integral membrane bound transporter" evidence="6">
    <location>
        <begin position="177"/>
        <end position="303"/>
    </location>
</feature>
<keyword evidence="2 5" id="KW-0812">Transmembrane</keyword>
<keyword evidence="3 5" id="KW-1133">Transmembrane helix</keyword>
<dbReference type="Proteomes" id="UP000016462">
    <property type="component" value="Unassembled WGS sequence"/>
</dbReference>
<evidence type="ECO:0000256" key="1">
    <source>
        <dbReference type="ARBA" id="ARBA00004141"/>
    </source>
</evidence>
<feature type="transmembrane region" description="Helical" evidence="5">
    <location>
        <begin position="168"/>
        <end position="185"/>
    </location>
</feature>
<feature type="transmembrane region" description="Helical" evidence="5">
    <location>
        <begin position="290"/>
        <end position="307"/>
    </location>
</feature>
<organism evidence="7 8">
    <name type="scientific">Agrococcus pavilionensis RW1</name>
    <dbReference type="NCBI Taxonomy" id="1330458"/>
    <lineage>
        <taxon>Bacteria</taxon>
        <taxon>Bacillati</taxon>
        <taxon>Actinomycetota</taxon>
        <taxon>Actinomycetes</taxon>
        <taxon>Micrococcales</taxon>
        <taxon>Microbacteriaceae</taxon>
        <taxon>Agrococcus</taxon>
    </lineage>
</organism>
<accession>U1MVA5</accession>
<evidence type="ECO:0000313" key="7">
    <source>
        <dbReference type="EMBL" id="ERG64590.1"/>
    </source>
</evidence>
<evidence type="ECO:0000256" key="4">
    <source>
        <dbReference type="ARBA" id="ARBA00023136"/>
    </source>
</evidence>
<evidence type="ECO:0000256" key="2">
    <source>
        <dbReference type="ARBA" id="ARBA00022692"/>
    </source>
</evidence>
<dbReference type="Pfam" id="PF13515">
    <property type="entry name" value="FUSC_2"/>
    <property type="match status" value="1"/>
</dbReference>
<evidence type="ECO:0000259" key="6">
    <source>
        <dbReference type="Pfam" id="PF13515"/>
    </source>
</evidence>
<dbReference type="EMBL" id="ASHR01000017">
    <property type="protein sequence ID" value="ERG64590.1"/>
    <property type="molecule type" value="Genomic_DNA"/>
</dbReference>
<sequence length="315" mass="32503">MPLLVLVAIGHAEWGAWAAFGAFTSLYGRNRVQLPRLVMQSTAAVVMVAAVGLGSLVATLPAPAWPMIALGAVFAGLVSIVSDAEDWHPPGPLFALFAFSGSASLPDVSLADAGIATAVATASAAFSVLIGSIGTAWRRARRLPALESLPVARSYRLSPGRRVQLRRVARYALSVALAGSIATALGIGHPYWAMVSAVVPVSTGTFAAGLARGTHRILGTSLGVVLAAALLALRPSDVVVVLLIAAVAFGTELLVGRNYGVAMVFVTPLALLAVHLSSPVPVDRLLVDRLVESIVGALVGIAVGFATRRWDGRRA</sequence>
<dbReference type="RefSeq" id="WP_021010121.1">
    <property type="nucleotide sequence ID" value="NZ_ASHR01000017.1"/>
</dbReference>
<feature type="transmembrane region" description="Helical" evidence="5">
    <location>
        <begin position="115"/>
        <end position="137"/>
    </location>
</feature>
<dbReference type="AlphaFoldDB" id="U1MVA5"/>
<keyword evidence="8" id="KW-1185">Reference proteome</keyword>
<gene>
    <name evidence="7" type="ORF">L332_09035</name>
</gene>
<keyword evidence="4 5" id="KW-0472">Membrane</keyword>
<dbReference type="InterPro" id="IPR049453">
    <property type="entry name" value="Memb_transporter_dom"/>
</dbReference>
<reference evidence="7 8" key="1">
    <citation type="journal article" date="2013" name="Genome Announc.">
        <title>First draft genome sequence from a member of the genus agrococcus, isolated from modern microbialites.</title>
        <authorList>
            <person name="White R.A.III."/>
            <person name="Grassa C.J."/>
            <person name="Suttle C.A."/>
        </authorList>
    </citation>
    <scope>NUCLEOTIDE SEQUENCE [LARGE SCALE GENOMIC DNA]</scope>
    <source>
        <strain evidence="7 8">RW1</strain>
    </source>
</reference>